<dbReference type="SUPFAM" id="SSF55418">
    <property type="entry name" value="eIF4e-like"/>
    <property type="match status" value="1"/>
</dbReference>
<evidence type="ECO:0008006" key="5">
    <source>
        <dbReference type="Google" id="ProtNLM"/>
    </source>
</evidence>
<name>A0A1B9IJX2_9TREE</name>
<evidence type="ECO:0000313" key="4">
    <source>
        <dbReference type="Proteomes" id="UP000092583"/>
    </source>
</evidence>
<dbReference type="EMBL" id="KI669465">
    <property type="protein sequence ID" value="OCF55842.1"/>
    <property type="molecule type" value="Genomic_DNA"/>
</dbReference>
<accession>A0A1B9IJX2</accession>
<dbReference type="InterPro" id="IPR023398">
    <property type="entry name" value="TIF_eIF4e-like"/>
</dbReference>
<evidence type="ECO:0000313" key="3">
    <source>
        <dbReference type="EMBL" id="OCF55842.1"/>
    </source>
</evidence>
<feature type="compositionally biased region" description="Basic and acidic residues" evidence="2">
    <location>
        <begin position="184"/>
        <end position="198"/>
    </location>
</feature>
<feature type="compositionally biased region" description="Polar residues" evidence="2">
    <location>
        <begin position="266"/>
        <end position="276"/>
    </location>
</feature>
<feature type="region of interest" description="Disordered" evidence="2">
    <location>
        <begin position="325"/>
        <end position="391"/>
    </location>
</feature>
<dbReference type="GO" id="GO:0003743">
    <property type="term" value="F:translation initiation factor activity"/>
    <property type="evidence" value="ECO:0007669"/>
    <property type="project" value="UniProtKB-KW"/>
</dbReference>
<dbReference type="STRING" id="1331196.A0A1B9IJX2"/>
<keyword evidence="1" id="KW-0396">Initiation factor</keyword>
<feature type="compositionally biased region" description="Basic and acidic residues" evidence="2">
    <location>
        <begin position="100"/>
        <end position="110"/>
    </location>
</feature>
<feature type="region of interest" description="Disordered" evidence="2">
    <location>
        <begin position="77"/>
        <end position="118"/>
    </location>
</feature>
<feature type="compositionally biased region" description="Basic residues" evidence="2">
    <location>
        <begin position="148"/>
        <end position="164"/>
    </location>
</feature>
<dbReference type="Proteomes" id="UP000092583">
    <property type="component" value="Unassembled WGS sequence"/>
</dbReference>
<dbReference type="GO" id="GO:0000340">
    <property type="term" value="F:RNA 7-methylguanosine cap binding"/>
    <property type="evidence" value="ECO:0007669"/>
    <property type="project" value="TreeGrafter"/>
</dbReference>
<dbReference type="Pfam" id="PF01652">
    <property type="entry name" value="IF4E"/>
    <property type="match status" value="1"/>
</dbReference>
<reference evidence="4" key="2">
    <citation type="submission" date="2013-12" db="EMBL/GenBank/DDBJ databases">
        <title>Evolution of pathogenesis and genome organization in the Tremellales.</title>
        <authorList>
            <person name="Cuomo C."/>
            <person name="Litvintseva A."/>
            <person name="Heitman J."/>
            <person name="Chen Y."/>
            <person name="Sun S."/>
            <person name="Springer D."/>
            <person name="Dromer F."/>
            <person name="Young S."/>
            <person name="Zeng Q."/>
            <person name="Chapman S."/>
            <person name="Gujja S."/>
            <person name="Saif S."/>
            <person name="Birren B."/>
        </authorList>
    </citation>
    <scope>NUCLEOTIDE SEQUENCE [LARGE SCALE GENOMIC DNA]</scope>
    <source>
        <strain evidence="4">CBS 10435</strain>
    </source>
</reference>
<evidence type="ECO:0000256" key="1">
    <source>
        <dbReference type="RuleBase" id="RU004374"/>
    </source>
</evidence>
<feature type="compositionally biased region" description="Acidic residues" evidence="2">
    <location>
        <begin position="173"/>
        <end position="183"/>
    </location>
</feature>
<dbReference type="InterPro" id="IPR001040">
    <property type="entry name" value="TIF_eIF_4E"/>
</dbReference>
<dbReference type="OrthoDB" id="17977at2759"/>
<proteinExistence type="inferred from homology"/>
<reference evidence="3 4" key="1">
    <citation type="submission" date="2013-07" db="EMBL/GenBank/DDBJ databases">
        <title>The Genome Sequence of Kwoniella mangroviensis CBS10435.</title>
        <authorList>
            <consortium name="The Broad Institute Genome Sequencing Platform"/>
            <person name="Cuomo C."/>
            <person name="Litvintseva A."/>
            <person name="Chen Y."/>
            <person name="Heitman J."/>
            <person name="Sun S."/>
            <person name="Springer D."/>
            <person name="Dromer F."/>
            <person name="Young S.K."/>
            <person name="Zeng Q."/>
            <person name="Gargeya S."/>
            <person name="Fitzgerald M."/>
            <person name="Abouelleil A."/>
            <person name="Alvarado L."/>
            <person name="Berlin A.M."/>
            <person name="Chapman S.B."/>
            <person name="Dewar J."/>
            <person name="Goldberg J."/>
            <person name="Griggs A."/>
            <person name="Gujja S."/>
            <person name="Hansen M."/>
            <person name="Howarth C."/>
            <person name="Imamovic A."/>
            <person name="Larimer J."/>
            <person name="McCowan C."/>
            <person name="Murphy C."/>
            <person name="Pearson M."/>
            <person name="Priest M."/>
            <person name="Roberts A."/>
            <person name="Saif S."/>
            <person name="Shea T."/>
            <person name="Sykes S."/>
            <person name="Wortman J."/>
            <person name="Nusbaum C."/>
            <person name="Birren B."/>
        </authorList>
    </citation>
    <scope>NUCLEOTIDE SEQUENCE [LARGE SCALE GENOMIC DNA]</scope>
    <source>
        <strain evidence="3 4">CBS 10435</strain>
    </source>
</reference>
<dbReference type="PANTHER" id="PTHR11960:SF71">
    <property type="entry name" value="TRANSLATION INITIATION FACTOR 4E"/>
    <property type="match status" value="1"/>
</dbReference>
<feature type="compositionally biased region" description="Pro residues" evidence="2">
    <location>
        <begin position="295"/>
        <end position="304"/>
    </location>
</feature>
<keyword evidence="1" id="KW-0648">Protein biosynthesis</keyword>
<feature type="region of interest" description="Disordered" evidence="2">
    <location>
        <begin position="137"/>
        <end position="310"/>
    </location>
</feature>
<dbReference type="AlphaFoldDB" id="A0A1B9IJX2"/>
<keyword evidence="4" id="KW-1185">Reference proteome</keyword>
<evidence type="ECO:0000256" key="2">
    <source>
        <dbReference type="SAM" id="MobiDB-lite"/>
    </source>
</evidence>
<dbReference type="GO" id="GO:0016281">
    <property type="term" value="C:eukaryotic translation initiation factor 4F complex"/>
    <property type="evidence" value="ECO:0007669"/>
    <property type="project" value="TreeGrafter"/>
</dbReference>
<keyword evidence="1" id="KW-0694">RNA-binding</keyword>
<feature type="compositionally biased region" description="Polar residues" evidence="2">
    <location>
        <begin position="325"/>
        <end position="337"/>
    </location>
</feature>
<sequence length="689" mass="76375">MSSSSSPSTPTNDNTFLNAAYRNISADPDKSKISRLMSHVNTHALTQHMPAFPGYWMMQTDPVGITQYVRLDQVTGEGGKMESGIRGRLKGNYPRTKSIRSREDQEKQTEDEGTLGTSVITELKDIGAYIIPIEERDSTIPSSDSKSSNKKKKNSKKNKKKGKKSITSSTNTVEEEEEEEEEEAQGRDDEKEQKKDASDVDVVLGSNSEASGDEGKETSVAEGEATEIITKDENVQGGYAESTQNETRVLSPPPEPAHSEGKEESISINLDTQVPSQRADDIVPFTSASPIKVKLPPPSTPPSQPRRFENNIIYFGEIPTRYFNSAEQEPLSRSNSTEEGDINTPIIGSLDTFSHTPESITPRREPSPSSSMSNPTPPQSPPVGEENTPSSTSININKVIYSEPSSVITAERPLTPPPEVDEDEEDGKLVFPSDPPQAIQPHIISRPLVNPPPIPSITLNTPTSPAIFTPTFHPLTHSWTMYFSNTAHQHQRKVSMPALSPLNPLSSHPNASDYSSHLVTLFKADNLEDLFGGWKALRRSIAKSKRREIEPIGDSVQKGGSGLGTHLFQEETNFHMFKSHIRPMWEDKYCQKGGKIMIAGEASAMDDLFLELIFLLISGDLEEEVLPPPGSSSTICGLVLSRRKLTRIELWLGGEHVIPDKRWIEQVTRYIQMHFKEWRVYPYKAFGKS</sequence>
<comment type="similarity">
    <text evidence="1">Belongs to the eukaryotic initiation factor 4E family.</text>
</comment>
<organism evidence="3 4">
    <name type="scientific">Kwoniella mangroviensis CBS 10435</name>
    <dbReference type="NCBI Taxonomy" id="1331196"/>
    <lineage>
        <taxon>Eukaryota</taxon>
        <taxon>Fungi</taxon>
        <taxon>Dikarya</taxon>
        <taxon>Basidiomycota</taxon>
        <taxon>Agaricomycotina</taxon>
        <taxon>Tremellomycetes</taxon>
        <taxon>Tremellales</taxon>
        <taxon>Cryptococcaceae</taxon>
        <taxon>Kwoniella</taxon>
    </lineage>
</organism>
<protein>
    <recommendedName>
        <fullName evidence="5">Translation initiation factor 4E</fullName>
    </recommendedName>
</protein>
<feature type="region of interest" description="Disordered" evidence="2">
    <location>
        <begin position="407"/>
        <end position="427"/>
    </location>
</feature>
<dbReference type="Gene3D" id="3.30.760.10">
    <property type="entry name" value="RNA Cap, Translation Initiation Factor Eif4e"/>
    <property type="match status" value="1"/>
</dbReference>
<dbReference type="PANTHER" id="PTHR11960">
    <property type="entry name" value="EUKARYOTIC TRANSLATION INITIATION FACTOR 4E RELATED"/>
    <property type="match status" value="1"/>
</dbReference>
<gene>
    <name evidence="3" type="ORF">L486_06597</name>
</gene>